<organism evidence="1 2">
    <name type="scientific">Solidesulfovibrio fructosivorans JJ]</name>
    <dbReference type="NCBI Taxonomy" id="596151"/>
    <lineage>
        <taxon>Bacteria</taxon>
        <taxon>Pseudomonadati</taxon>
        <taxon>Thermodesulfobacteriota</taxon>
        <taxon>Desulfovibrionia</taxon>
        <taxon>Desulfovibrionales</taxon>
        <taxon>Desulfovibrionaceae</taxon>
        <taxon>Solidesulfovibrio</taxon>
    </lineage>
</organism>
<dbReference type="RefSeq" id="WP_005992366.1">
    <property type="nucleotide sequence ID" value="NZ_AECZ01000007.1"/>
</dbReference>
<accession>E1JUS2</accession>
<evidence type="ECO:0000313" key="2">
    <source>
        <dbReference type="Proteomes" id="UP000006250"/>
    </source>
</evidence>
<dbReference type="EMBL" id="AECZ01000007">
    <property type="protein sequence ID" value="EFL51836.1"/>
    <property type="molecule type" value="Genomic_DNA"/>
</dbReference>
<dbReference type="eggNOG" id="ENOG502ZW38">
    <property type="taxonomic scope" value="Bacteria"/>
</dbReference>
<name>E1JUS2_SOLFR</name>
<protein>
    <submittedName>
        <fullName evidence="1">Uncharacterized protein</fullName>
    </submittedName>
</protein>
<proteinExistence type="predicted"/>
<keyword evidence="2" id="KW-1185">Reference proteome</keyword>
<dbReference type="AlphaFoldDB" id="E1JUS2"/>
<dbReference type="OrthoDB" id="8908934at2"/>
<dbReference type="STRING" id="596151.DesfrDRAFT_1371"/>
<reference evidence="1 2" key="1">
    <citation type="submission" date="2010-08" db="EMBL/GenBank/DDBJ databases">
        <title>The draft genome of Desulfovibrio fructosovorans JJ.</title>
        <authorList>
            <consortium name="US DOE Joint Genome Institute (JGI-PGF)"/>
            <person name="Lucas S."/>
            <person name="Copeland A."/>
            <person name="Lapidus A."/>
            <person name="Cheng J.-F."/>
            <person name="Bruce D."/>
            <person name="Goodwin L."/>
            <person name="Pitluck S."/>
            <person name="Land M.L."/>
            <person name="Hauser L."/>
            <person name="Chang Y.-J."/>
            <person name="Jeffries C."/>
            <person name="Wall J.D."/>
            <person name="Stahl D.A."/>
            <person name="Arkin A.P."/>
            <person name="Dehal P."/>
            <person name="Stolyar S.M."/>
            <person name="Hazen T.C."/>
            <person name="Woyke T.J."/>
        </authorList>
    </citation>
    <scope>NUCLEOTIDE SEQUENCE [LARGE SCALE GENOMIC DNA]</scope>
    <source>
        <strain evidence="1 2">JJ</strain>
    </source>
</reference>
<sequence>METLTYNEILALEPRILEAEALARELAGSPTYDLWYSAVKPAFKFLVGIMSKHADPRLRTSEAYDVVYRHLLAIYETRPTDGAMPPPVAAPASPSSDPGQRICPACGQDMRDAESCGGPLIQVAGRVYERVRFGQESGNRWEEFDFCPECGVSHGGLHHPGCDIEECPRCRRQYLSCDCGEEEDGPGGPEAIPAMMPCEVLQ</sequence>
<gene>
    <name evidence="1" type="ORF">DesfrDRAFT_1371</name>
</gene>
<evidence type="ECO:0000313" key="1">
    <source>
        <dbReference type="EMBL" id="EFL51836.1"/>
    </source>
</evidence>
<comment type="caution">
    <text evidence="1">The sequence shown here is derived from an EMBL/GenBank/DDBJ whole genome shotgun (WGS) entry which is preliminary data.</text>
</comment>
<dbReference type="Proteomes" id="UP000006250">
    <property type="component" value="Unassembled WGS sequence"/>
</dbReference>